<evidence type="ECO:0000313" key="7">
    <source>
        <dbReference type="EMBL" id="SLN77584.1"/>
    </source>
</evidence>
<dbReference type="CDD" id="cd07022">
    <property type="entry name" value="S49_Sppa_36K_type"/>
    <property type="match status" value="1"/>
</dbReference>
<dbReference type="GO" id="GO:0006508">
    <property type="term" value="P:proteolysis"/>
    <property type="evidence" value="ECO:0007669"/>
    <property type="project" value="UniProtKB-KW"/>
</dbReference>
<feature type="domain" description="Peptidase S49" evidence="6">
    <location>
        <begin position="150"/>
        <end position="289"/>
    </location>
</feature>
<evidence type="ECO:0000256" key="1">
    <source>
        <dbReference type="ARBA" id="ARBA00008683"/>
    </source>
</evidence>
<proteinExistence type="inferred from homology"/>
<dbReference type="GO" id="GO:0008236">
    <property type="term" value="F:serine-type peptidase activity"/>
    <property type="evidence" value="ECO:0007669"/>
    <property type="project" value="UniProtKB-KW"/>
</dbReference>
<evidence type="ECO:0000256" key="5">
    <source>
        <dbReference type="SAM" id="MobiDB-lite"/>
    </source>
</evidence>
<keyword evidence="2" id="KW-0645">Protease</keyword>
<evidence type="ECO:0000313" key="8">
    <source>
        <dbReference type="Proteomes" id="UP000193200"/>
    </source>
</evidence>
<sequence>MTPDVNYPNLLARLTNRPLLVTPAKARVILGVLAARADLRGQLVAADAEAVALDALRPAAGSLDDARRPEGRPFAVTDGVAVIPVRGTLVQRNGLDPFSGMTGYDGLAVKFRAALADPAVRGIAFRIDSPGGEVGGCFDLADEIFAARGAKPTVAILDENAFSAAYALASACDRITVPRTGGAGSIGVVTMHVDYSRALDADGITVTLIHAGAHKVDGHPFAALPDEVRADIQAEIDQVYGLFTATVARNRGLAESAVRATEARCFLGPQAVAGGLADAVASPEQAFAAFLAELDAPAQISPAAPAAKPAKRRTSMTTRKQARLRAQDQAEAARAAEEEEEARAAEGDDEEDADAEDGDEQEPEAEDGDDDEEMEEGDDKPAARAAAAERKRIAAILDAKEAKGRDGLARHLAFETRTSPKAARAMLAAAPKAAASGSLASAMASEAPNPQIGLGGDSAATEADRLANSIIAAGRAARGAKG</sequence>
<dbReference type="Gene3D" id="6.20.330.10">
    <property type="match status" value="1"/>
</dbReference>
<dbReference type="InterPro" id="IPR033855">
    <property type="entry name" value="Protein_C"/>
</dbReference>
<dbReference type="EMBL" id="FWFR01000008">
    <property type="protein sequence ID" value="SLN77584.1"/>
    <property type="molecule type" value="Genomic_DNA"/>
</dbReference>
<evidence type="ECO:0000259" key="6">
    <source>
        <dbReference type="Pfam" id="PF01343"/>
    </source>
</evidence>
<dbReference type="AlphaFoldDB" id="A0A1Y5TZX0"/>
<accession>A0A1Y5TZX0</accession>
<dbReference type="OrthoDB" id="266140at2"/>
<dbReference type="InParanoid" id="A0A1Y5TZX0"/>
<dbReference type="RefSeq" id="WP_085885802.1">
    <property type="nucleotide sequence ID" value="NZ_FWFR01000008.1"/>
</dbReference>
<dbReference type="InterPro" id="IPR002142">
    <property type="entry name" value="Peptidase_S49"/>
</dbReference>
<dbReference type="Gene3D" id="3.90.226.10">
    <property type="entry name" value="2-enoyl-CoA Hydratase, Chain A, domain 1"/>
    <property type="match status" value="1"/>
</dbReference>
<evidence type="ECO:0000256" key="2">
    <source>
        <dbReference type="ARBA" id="ARBA00022670"/>
    </source>
</evidence>
<dbReference type="PANTHER" id="PTHR33209">
    <property type="entry name" value="PROTEASE 4"/>
    <property type="match status" value="1"/>
</dbReference>
<comment type="similarity">
    <text evidence="1">Belongs to the peptidase S49 family.</text>
</comment>
<evidence type="ECO:0000256" key="4">
    <source>
        <dbReference type="ARBA" id="ARBA00022825"/>
    </source>
</evidence>
<protein>
    <submittedName>
        <fullName evidence="7">Putative signal peptide peptidase SppA</fullName>
        <ecNumber evidence="7">3.4.21.-</ecNumber>
    </submittedName>
</protein>
<evidence type="ECO:0000256" key="3">
    <source>
        <dbReference type="ARBA" id="ARBA00022801"/>
    </source>
</evidence>
<dbReference type="InterPro" id="IPR029045">
    <property type="entry name" value="ClpP/crotonase-like_dom_sf"/>
</dbReference>
<dbReference type="EC" id="3.4.21.-" evidence="7"/>
<feature type="region of interest" description="Disordered" evidence="5">
    <location>
        <begin position="302"/>
        <end position="389"/>
    </location>
</feature>
<name>A0A1Y5TZX0_9PROT</name>
<keyword evidence="4" id="KW-0720">Serine protease</keyword>
<dbReference type="Pfam" id="PF01343">
    <property type="entry name" value="Peptidase_S49"/>
    <property type="match status" value="1"/>
</dbReference>
<organism evidence="7 8">
    <name type="scientific">Oceanibacterium hippocampi</name>
    <dbReference type="NCBI Taxonomy" id="745714"/>
    <lineage>
        <taxon>Bacteria</taxon>
        <taxon>Pseudomonadati</taxon>
        <taxon>Pseudomonadota</taxon>
        <taxon>Alphaproteobacteria</taxon>
        <taxon>Sneathiellales</taxon>
        <taxon>Sneathiellaceae</taxon>
        <taxon>Oceanibacterium</taxon>
    </lineage>
</organism>
<feature type="compositionally biased region" description="Acidic residues" evidence="5">
    <location>
        <begin position="337"/>
        <end position="378"/>
    </location>
</feature>
<feature type="compositionally biased region" description="Basic and acidic residues" evidence="5">
    <location>
        <begin position="379"/>
        <end position="389"/>
    </location>
</feature>
<dbReference type="SUPFAM" id="SSF52096">
    <property type="entry name" value="ClpP/crotonase"/>
    <property type="match status" value="1"/>
</dbReference>
<dbReference type="Proteomes" id="UP000193200">
    <property type="component" value="Unassembled WGS sequence"/>
</dbReference>
<reference evidence="7 8" key="1">
    <citation type="submission" date="2017-03" db="EMBL/GenBank/DDBJ databases">
        <authorList>
            <person name="Afonso C.L."/>
            <person name="Miller P.J."/>
            <person name="Scott M.A."/>
            <person name="Spackman E."/>
            <person name="Goraichik I."/>
            <person name="Dimitrov K.M."/>
            <person name="Suarez D.L."/>
            <person name="Swayne D.E."/>
        </authorList>
    </citation>
    <scope>NUCLEOTIDE SEQUENCE [LARGE SCALE GENOMIC DNA]</scope>
    <source>
        <strain evidence="7 8">CECT 7691</strain>
    </source>
</reference>
<keyword evidence="8" id="KW-1185">Reference proteome</keyword>
<dbReference type="PANTHER" id="PTHR33209:SF1">
    <property type="entry name" value="PEPTIDASE S49 DOMAIN-CONTAINING PROTEIN"/>
    <property type="match status" value="1"/>
</dbReference>
<gene>
    <name evidence="7" type="primary">sppA_3</name>
    <name evidence="7" type="ORF">OCH7691_04468</name>
</gene>
<keyword evidence="3 7" id="KW-0378">Hydrolase</keyword>